<dbReference type="EMBL" id="KN880487">
    <property type="protein sequence ID" value="KIY69260.1"/>
    <property type="molecule type" value="Genomic_DNA"/>
</dbReference>
<feature type="chain" id="PRO_5002316971" description="Yeast cell wall synthesis Kre9/Knh1-like N-terminal domain-containing protein" evidence="3">
    <location>
        <begin position="23"/>
        <end position="195"/>
    </location>
</feature>
<reference evidence="5 6" key="1">
    <citation type="journal article" date="2015" name="Fungal Genet. Biol.">
        <title>Evolution of novel wood decay mechanisms in Agaricales revealed by the genome sequences of Fistulina hepatica and Cylindrobasidium torrendii.</title>
        <authorList>
            <person name="Floudas D."/>
            <person name="Held B.W."/>
            <person name="Riley R."/>
            <person name="Nagy L.G."/>
            <person name="Koehler G."/>
            <person name="Ransdell A.S."/>
            <person name="Younus H."/>
            <person name="Chow J."/>
            <person name="Chiniquy J."/>
            <person name="Lipzen A."/>
            <person name="Tritt A."/>
            <person name="Sun H."/>
            <person name="Haridas S."/>
            <person name="LaButti K."/>
            <person name="Ohm R.A."/>
            <person name="Kues U."/>
            <person name="Blanchette R.A."/>
            <person name="Grigoriev I.V."/>
            <person name="Minto R.E."/>
            <person name="Hibbett D.S."/>
        </authorList>
    </citation>
    <scope>NUCLEOTIDE SEQUENCE [LARGE SCALE GENOMIC DNA]</scope>
    <source>
        <strain evidence="5 6">FP15055 ss-10</strain>
    </source>
</reference>
<proteinExistence type="predicted"/>
<dbReference type="AlphaFoldDB" id="A0A0D7BGE9"/>
<evidence type="ECO:0000313" key="6">
    <source>
        <dbReference type="Proteomes" id="UP000054007"/>
    </source>
</evidence>
<evidence type="ECO:0000256" key="1">
    <source>
        <dbReference type="ARBA" id="ARBA00022729"/>
    </source>
</evidence>
<gene>
    <name evidence="5" type="ORF">CYLTODRAFT_436230</name>
</gene>
<protein>
    <recommendedName>
        <fullName evidence="4">Yeast cell wall synthesis Kre9/Knh1-like N-terminal domain-containing protein</fullName>
    </recommendedName>
</protein>
<feature type="transmembrane region" description="Helical" evidence="2">
    <location>
        <begin position="170"/>
        <end position="194"/>
    </location>
</feature>
<dbReference type="Proteomes" id="UP000054007">
    <property type="component" value="Unassembled WGS sequence"/>
</dbReference>
<evidence type="ECO:0000256" key="2">
    <source>
        <dbReference type="SAM" id="Phobius"/>
    </source>
</evidence>
<evidence type="ECO:0000259" key="4">
    <source>
        <dbReference type="Pfam" id="PF10342"/>
    </source>
</evidence>
<organism evidence="5 6">
    <name type="scientific">Cylindrobasidium torrendii FP15055 ss-10</name>
    <dbReference type="NCBI Taxonomy" id="1314674"/>
    <lineage>
        <taxon>Eukaryota</taxon>
        <taxon>Fungi</taxon>
        <taxon>Dikarya</taxon>
        <taxon>Basidiomycota</taxon>
        <taxon>Agaricomycotina</taxon>
        <taxon>Agaricomycetes</taxon>
        <taxon>Agaricomycetidae</taxon>
        <taxon>Agaricales</taxon>
        <taxon>Marasmiineae</taxon>
        <taxon>Physalacriaceae</taxon>
        <taxon>Cylindrobasidium</taxon>
    </lineage>
</organism>
<name>A0A0D7BGE9_9AGAR</name>
<accession>A0A0D7BGE9</accession>
<dbReference type="Pfam" id="PF10342">
    <property type="entry name" value="Kre9_KNH"/>
    <property type="match status" value="1"/>
</dbReference>
<dbReference type="OrthoDB" id="2581067at2759"/>
<keyword evidence="1 3" id="KW-0732">Signal</keyword>
<keyword evidence="2" id="KW-1133">Transmembrane helix</keyword>
<keyword evidence="2" id="KW-0812">Transmembrane</keyword>
<evidence type="ECO:0000313" key="5">
    <source>
        <dbReference type="EMBL" id="KIY69260.1"/>
    </source>
</evidence>
<keyword evidence="2" id="KW-0472">Membrane</keyword>
<sequence length="195" mass="20795">MPFLWSTIRCLALSLLVASASAYFVVTSPTTQTQWQNGKVNAVTWEKGVLDDINSFDLEMTRLSEDGLTYIASTISGYKKAKTSLNIYLEDVPAGDDYYLLFLNTSHGVMYAVSSRFTILEADATPDSSKTATATAEAGAPTVTVSGGPNPTKMFATTFPAEANGSVLAYTWNSASVGMLCALLACLSGALLTLW</sequence>
<feature type="signal peptide" evidence="3">
    <location>
        <begin position="1"/>
        <end position="22"/>
    </location>
</feature>
<evidence type="ECO:0000256" key="3">
    <source>
        <dbReference type="SAM" id="SignalP"/>
    </source>
</evidence>
<feature type="domain" description="Yeast cell wall synthesis Kre9/Knh1-like N-terminal" evidence="4">
    <location>
        <begin position="28"/>
        <end position="119"/>
    </location>
</feature>
<dbReference type="InterPro" id="IPR018466">
    <property type="entry name" value="Kre9/Knh1-like_N"/>
</dbReference>
<keyword evidence="6" id="KW-1185">Reference proteome</keyword>